<dbReference type="GO" id="GO:0006508">
    <property type="term" value="P:proteolysis"/>
    <property type="evidence" value="ECO:0007669"/>
    <property type="project" value="UniProtKB-KW"/>
</dbReference>
<organism evidence="10 11">
    <name type="scientific">Biomphalaria glabrata</name>
    <name type="common">Bloodfluke planorb</name>
    <name type="synonym">Freshwater snail</name>
    <dbReference type="NCBI Taxonomy" id="6526"/>
    <lineage>
        <taxon>Eukaryota</taxon>
        <taxon>Metazoa</taxon>
        <taxon>Spiralia</taxon>
        <taxon>Lophotrochozoa</taxon>
        <taxon>Mollusca</taxon>
        <taxon>Gastropoda</taxon>
        <taxon>Heterobranchia</taxon>
        <taxon>Euthyneura</taxon>
        <taxon>Panpulmonata</taxon>
        <taxon>Hygrophila</taxon>
        <taxon>Lymnaeoidea</taxon>
        <taxon>Planorbidae</taxon>
        <taxon>Biomphalaria</taxon>
    </lineage>
</organism>
<feature type="compositionally biased region" description="Acidic residues" evidence="8">
    <location>
        <begin position="339"/>
        <end position="349"/>
    </location>
</feature>
<dbReference type="PANTHER" id="PTHR24006:SF687">
    <property type="entry name" value="UBIQUITIN CARBOXYL-TERMINAL HYDROLASE 10"/>
    <property type="match status" value="1"/>
</dbReference>
<accession>A0A9W3ASK6</accession>
<evidence type="ECO:0000256" key="4">
    <source>
        <dbReference type="ARBA" id="ARBA00022670"/>
    </source>
</evidence>
<reference evidence="11" key="1">
    <citation type="submission" date="2025-08" db="UniProtKB">
        <authorList>
            <consortium name="RefSeq"/>
        </authorList>
    </citation>
    <scope>IDENTIFICATION</scope>
</reference>
<dbReference type="InterPro" id="IPR050164">
    <property type="entry name" value="Peptidase_C19"/>
</dbReference>
<evidence type="ECO:0000256" key="3">
    <source>
        <dbReference type="ARBA" id="ARBA00012759"/>
    </source>
</evidence>
<feature type="region of interest" description="Disordered" evidence="8">
    <location>
        <begin position="323"/>
        <end position="355"/>
    </location>
</feature>
<evidence type="ECO:0000256" key="6">
    <source>
        <dbReference type="ARBA" id="ARBA00022801"/>
    </source>
</evidence>
<dbReference type="InterPro" id="IPR001394">
    <property type="entry name" value="Peptidase_C19_UCH"/>
</dbReference>
<dbReference type="Pfam" id="PF00443">
    <property type="entry name" value="UCH"/>
    <property type="match status" value="1"/>
</dbReference>
<dbReference type="SUPFAM" id="SSF54001">
    <property type="entry name" value="Cysteine proteinases"/>
    <property type="match status" value="1"/>
</dbReference>
<comment type="catalytic activity">
    <reaction evidence="1">
        <text>Thiol-dependent hydrolysis of ester, thioester, amide, peptide and isopeptide bonds formed by the C-terminal Gly of ubiquitin (a 76-residue protein attached to proteins as an intracellular targeting signal).</text>
        <dbReference type="EC" id="3.4.19.12"/>
    </reaction>
</comment>
<evidence type="ECO:0000256" key="2">
    <source>
        <dbReference type="ARBA" id="ARBA00005427"/>
    </source>
</evidence>
<proteinExistence type="inferred from homology"/>
<gene>
    <name evidence="11" type="primary">LOC106073677</name>
</gene>
<evidence type="ECO:0000256" key="1">
    <source>
        <dbReference type="ARBA" id="ARBA00000707"/>
    </source>
</evidence>
<keyword evidence="10" id="KW-1185">Reference proteome</keyword>
<keyword evidence="4" id="KW-0645">Protease</keyword>
<dbReference type="GO" id="GO:0016579">
    <property type="term" value="P:protein deubiquitination"/>
    <property type="evidence" value="ECO:0007669"/>
    <property type="project" value="InterPro"/>
</dbReference>
<evidence type="ECO:0000313" key="10">
    <source>
        <dbReference type="Proteomes" id="UP001165740"/>
    </source>
</evidence>
<dbReference type="Gene3D" id="3.90.70.10">
    <property type="entry name" value="Cysteine proteinases"/>
    <property type="match status" value="1"/>
</dbReference>
<keyword evidence="7" id="KW-0788">Thiol protease</keyword>
<evidence type="ECO:0000256" key="8">
    <source>
        <dbReference type="SAM" id="MobiDB-lite"/>
    </source>
</evidence>
<keyword evidence="5" id="KW-0833">Ubl conjugation pathway</keyword>
<comment type="similarity">
    <text evidence="2">Belongs to the peptidase C19 family. USP10 subfamily.</text>
</comment>
<sequence length="567" mass="63631">MANEYEVSSKSKGLSFINWEELNEEEFHKLKKILNAPMCTGVQFPFSFNGDKTTDESCESQSPTNTPEIQDGADTNRLLESEPKQAPVPPPKMWSSLFGKNKANGTSQCPDMSLSSVAAVPNAFLKEEVKSVRYWQEKEKAEAKQSLVPTEKVITVGPHNDPFAVKILEQLLTLQIVHSPIVIQPRGLVNGSNICFMNATLQVLMGCPPFIHLFRAFKDLPPRPGSYSSTPIFDSLVQFVNSFQNGQRIRTPGSRNKKGTLGDINLGQPFTPTPLLNVAQNILGLHIGVQHDAEEFLSQILMICHEELENIMKLNTSNGFINNNKPQMKNGSVANDASVTDDEQQDDSESWQKVGPKNHHVETNINDCGETPLSNIFAGLSRSCLTRESGKTSDTLDSFFTLKLDIQAENVHSVYDALLRLNSSETVLDAEGGKVQGQRRMFFDILPPVLIMHLKLFQYSNGNGQKIQKKIDFDVDLTIPKETLSRVAKTKFLSQKSRTYKLFGVVNHHGIKMNDGHYTSDVYLPAVSGWLRFDDSEVITINEPQVLQYSERRMPYLLFYRRMDLTN</sequence>
<protein>
    <recommendedName>
        <fullName evidence="3">ubiquitinyl hydrolase 1</fullName>
        <ecNumber evidence="3">3.4.19.12</ecNumber>
    </recommendedName>
</protein>
<feature type="compositionally biased region" description="Polar residues" evidence="8">
    <location>
        <begin position="323"/>
        <end position="338"/>
    </location>
</feature>
<evidence type="ECO:0000259" key="9">
    <source>
        <dbReference type="PROSITE" id="PS50235"/>
    </source>
</evidence>
<feature type="compositionally biased region" description="Polar residues" evidence="8">
    <location>
        <begin position="59"/>
        <end position="68"/>
    </location>
</feature>
<dbReference type="InterPro" id="IPR028889">
    <property type="entry name" value="USP"/>
</dbReference>
<name>A0A9W3ASK6_BIOGL</name>
<dbReference type="PROSITE" id="PS00973">
    <property type="entry name" value="USP_2"/>
    <property type="match status" value="1"/>
</dbReference>
<feature type="domain" description="USP" evidence="9">
    <location>
        <begin position="186"/>
        <end position="563"/>
    </location>
</feature>
<dbReference type="CDD" id="cd02257">
    <property type="entry name" value="Peptidase_C19"/>
    <property type="match status" value="1"/>
</dbReference>
<evidence type="ECO:0000313" key="11">
    <source>
        <dbReference type="RefSeq" id="XP_055890236.1"/>
    </source>
</evidence>
<evidence type="ECO:0000256" key="7">
    <source>
        <dbReference type="ARBA" id="ARBA00022807"/>
    </source>
</evidence>
<dbReference type="GO" id="GO:0005634">
    <property type="term" value="C:nucleus"/>
    <property type="evidence" value="ECO:0007669"/>
    <property type="project" value="TreeGrafter"/>
</dbReference>
<dbReference type="InterPro" id="IPR018200">
    <property type="entry name" value="USP_CS"/>
</dbReference>
<dbReference type="Proteomes" id="UP001165740">
    <property type="component" value="Chromosome 7"/>
</dbReference>
<dbReference type="PROSITE" id="PS50235">
    <property type="entry name" value="USP_3"/>
    <property type="match status" value="1"/>
</dbReference>
<evidence type="ECO:0000256" key="5">
    <source>
        <dbReference type="ARBA" id="ARBA00022786"/>
    </source>
</evidence>
<dbReference type="AlphaFoldDB" id="A0A9W3ASK6"/>
<dbReference type="GeneID" id="106073677"/>
<dbReference type="GO" id="GO:0004843">
    <property type="term" value="F:cysteine-type deubiquitinase activity"/>
    <property type="evidence" value="ECO:0007669"/>
    <property type="project" value="UniProtKB-EC"/>
</dbReference>
<keyword evidence="6" id="KW-0378">Hydrolase</keyword>
<dbReference type="GO" id="GO:0005829">
    <property type="term" value="C:cytosol"/>
    <property type="evidence" value="ECO:0007669"/>
    <property type="project" value="TreeGrafter"/>
</dbReference>
<dbReference type="RefSeq" id="XP_055890236.1">
    <property type="nucleotide sequence ID" value="XM_056034261.1"/>
</dbReference>
<feature type="region of interest" description="Disordered" evidence="8">
    <location>
        <begin position="52"/>
        <end position="72"/>
    </location>
</feature>
<dbReference type="EC" id="3.4.19.12" evidence="3"/>
<dbReference type="PANTHER" id="PTHR24006">
    <property type="entry name" value="UBIQUITIN CARBOXYL-TERMINAL HYDROLASE"/>
    <property type="match status" value="1"/>
</dbReference>
<dbReference type="InterPro" id="IPR038765">
    <property type="entry name" value="Papain-like_cys_pep_sf"/>
</dbReference>